<dbReference type="KEGG" id="bsen:DP114_24530"/>
<proteinExistence type="predicted"/>
<name>A0A856MJB1_9CYAN</name>
<accession>A0A856MJB1</accession>
<organism evidence="1 2">
    <name type="scientific">Brasilonema sennae CENA114</name>
    <dbReference type="NCBI Taxonomy" id="415709"/>
    <lineage>
        <taxon>Bacteria</taxon>
        <taxon>Bacillati</taxon>
        <taxon>Cyanobacteriota</taxon>
        <taxon>Cyanophyceae</taxon>
        <taxon>Nostocales</taxon>
        <taxon>Scytonemataceae</taxon>
        <taxon>Brasilonema</taxon>
        <taxon>Bromeliae group (in: Brasilonema)</taxon>
    </lineage>
</organism>
<reference evidence="1 2" key="1">
    <citation type="submission" date="2018-06" db="EMBL/GenBank/DDBJ databases">
        <title>Comparative genomics of Brasilonema spp. strains.</title>
        <authorList>
            <person name="Alvarenga D.O."/>
            <person name="Fiore M.F."/>
            <person name="Varani A.M."/>
        </authorList>
    </citation>
    <scope>NUCLEOTIDE SEQUENCE [LARGE SCALE GENOMIC DNA]</scope>
    <source>
        <strain evidence="1 2">CENA114</strain>
    </source>
</reference>
<protein>
    <submittedName>
        <fullName evidence="1">Uncharacterized protein</fullName>
    </submittedName>
</protein>
<dbReference type="EMBL" id="CP030118">
    <property type="protein sequence ID" value="QDL10642.1"/>
    <property type="molecule type" value="Genomic_DNA"/>
</dbReference>
<dbReference type="Proteomes" id="UP000503129">
    <property type="component" value="Chromosome"/>
</dbReference>
<sequence>MFSAAGLARAIPLNLKKKTDTYKAYMSVDWVQIFPVTIETTKIGVSILALGISEDLFMMTKSRKKPEV</sequence>
<dbReference type="AlphaFoldDB" id="A0A856MJB1"/>
<keyword evidence="2" id="KW-1185">Reference proteome</keyword>
<gene>
    <name evidence="1" type="ORF">DP114_24530</name>
</gene>
<evidence type="ECO:0000313" key="1">
    <source>
        <dbReference type="EMBL" id="QDL10642.1"/>
    </source>
</evidence>
<evidence type="ECO:0000313" key="2">
    <source>
        <dbReference type="Proteomes" id="UP000503129"/>
    </source>
</evidence>